<proteinExistence type="predicted"/>
<feature type="region of interest" description="Disordered" evidence="1">
    <location>
        <begin position="137"/>
        <end position="181"/>
    </location>
</feature>
<feature type="compositionally biased region" description="Low complexity" evidence="1">
    <location>
        <begin position="151"/>
        <end position="160"/>
    </location>
</feature>
<protein>
    <submittedName>
        <fullName evidence="2">Uncharacterized protein</fullName>
    </submittedName>
</protein>
<keyword evidence="3" id="KW-1185">Reference proteome</keyword>
<gene>
    <name evidence="2" type="ORF">R3P38DRAFT_3230929</name>
</gene>
<sequence length="224" mass="24639">MTKTNRSLSLVFTQSTLALRAHLLQRSFFKHPTRHPCGLKSSSLAAVEDRVHVNAVSHRSPRSTDCNADPSRTKTHHLVYPATQNMPPDNANPRRSAYTHACSSVFLHTASYRHDAIPTLDLPLSTLYVVLHDHAADSSHLPAPPPSARAHPTTSLRHPTSPSPHPHNTLPDPPRPSLLPRPFRLITAPRSVRTTTTPPPSLHLVAAAVREDVLLQPATRYPPP</sequence>
<evidence type="ECO:0000313" key="2">
    <source>
        <dbReference type="EMBL" id="KAK6984908.1"/>
    </source>
</evidence>
<dbReference type="AlphaFoldDB" id="A0AAV9ZKZ9"/>
<dbReference type="EMBL" id="JAWWNJ010000133">
    <property type="protein sequence ID" value="KAK6984908.1"/>
    <property type="molecule type" value="Genomic_DNA"/>
</dbReference>
<reference evidence="2 3" key="1">
    <citation type="journal article" date="2024" name="J Genomics">
        <title>Draft genome sequencing and assembly of Favolaschia claudopus CIRM-BRFM 2984 isolated from oak limbs.</title>
        <authorList>
            <person name="Navarro D."/>
            <person name="Drula E."/>
            <person name="Chaduli D."/>
            <person name="Cazenave R."/>
            <person name="Ahrendt S."/>
            <person name="Wang J."/>
            <person name="Lipzen A."/>
            <person name="Daum C."/>
            <person name="Barry K."/>
            <person name="Grigoriev I.V."/>
            <person name="Favel A."/>
            <person name="Rosso M.N."/>
            <person name="Martin F."/>
        </authorList>
    </citation>
    <scope>NUCLEOTIDE SEQUENCE [LARGE SCALE GENOMIC DNA]</scope>
    <source>
        <strain evidence="2 3">CIRM-BRFM 2984</strain>
    </source>
</reference>
<organism evidence="2 3">
    <name type="scientific">Favolaschia claudopus</name>
    <dbReference type="NCBI Taxonomy" id="2862362"/>
    <lineage>
        <taxon>Eukaryota</taxon>
        <taxon>Fungi</taxon>
        <taxon>Dikarya</taxon>
        <taxon>Basidiomycota</taxon>
        <taxon>Agaricomycotina</taxon>
        <taxon>Agaricomycetes</taxon>
        <taxon>Agaricomycetidae</taxon>
        <taxon>Agaricales</taxon>
        <taxon>Marasmiineae</taxon>
        <taxon>Mycenaceae</taxon>
        <taxon>Favolaschia</taxon>
    </lineage>
</organism>
<feature type="compositionally biased region" description="Pro residues" evidence="1">
    <location>
        <begin position="161"/>
        <end position="179"/>
    </location>
</feature>
<name>A0AAV9ZKZ9_9AGAR</name>
<evidence type="ECO:0000313" key="3">
    <source>
        <dbReference type="Proteomes" id="UP001362999"/>
    </source>
</evidence>
<dbReference type="Proteomes" id="UP001362999">
    <property type="component" value="Unassembled WGS sequence"/>
</dbReference>
<comment type="caution">
    <text evidence="2">The sequence shown here is derived from an EMBL/GenBank/DDBJ whole genome shotgun (WGS) entry which is preliminary data.</text>
</comment>
<evidence type="ECO:0000256" key="1">
    <source>
        <dbReference type="SAM" id="MobiDB-lite"/>
    </source>
</evidence>
<accession>A0AAV9ZKZ9</accession>